<dbReference type="EMBL" id="BCSY01000008">
    <property type="protein sequence ID" value="GAS93232.1"/>
    <property type="molecule type" value="Genomic_DNA"/>
</dbReference>
<dbReference type="Pfam" id="PF00440">
    <property type="entry name" value="TetR_N"/>
    <property type="match status" value="1"/>
</dbReference>
<dbReference type="GO" id="GO:0003700">
    <property type="term" value="F:DNA-binding transcription factor activity"/>
    <property type="evidence" value="ECO:0007669"/>
    <property type="project" value="TreeGrafter"/>
</dbReference>
<name>A0A100W7M0_MYCCR</name>
<dbReference type="AlphaFoldDB" id="A0A100W7M0"/>
<dbReference type="GO" id="GO:0000976">
    <property type="term" value="F:transcription cis-regulatory region binding"/>
    <property type="evidence" value="ECO:0007669"/>
    <property type="project" value="TreeGrafter"/>
</dbReference>
<keyword evidence="1 2" id="KW-0238">DNA-binding</keyword>
<dbReference type="SUPFAM" id="SSF46689">
    <property type="entry name" value="Homeodomain-like"/>
    <property type="match status" value="1"/>
</dbReference>
<gene>
    <name evidence="4" type="ORF">RMCC_0198</name>
</gene>
<dbReference type="InterPro" id="IPR050109">
    <property type="entry name" value="HTH-type_TetR-like_transc_reg"/>
</dbReference>
<sequence length="218" mass="22959">MTGTGQNGDEVRGVAMVEPDKRDLIVRSALTLAAAGGASRMTLRAVAAGCGVSLGLVQHYFGTKAALIAAVDEHVLGIVSHTLTARPAHGGSQPTPAELHRRFAQLLVGNPEATAYMARALCDGDPIGAALFDRILQVSAAQAPAASASATGPDPLWAALNPLILGLGTIMFRHHIERHLPQPLDAPAQLARWHAAATSLIREGYFRHADDRQPPQNR</sequence>
<dbReference type="PROSITE" id="PS50977">
    <property type="entry name" value="HTH_TETR_2"/>
    <property type="match status" value="1"/>
</dbReference>
<dbReference type="Proteomes" id="UP000069443">
    <property type="component" value="Unassembled WGS sequence"/>
</dbReference>
<keyword evidence="5" id="KW-1185">Reference proteome</keyword>
<dbReference type="PANTHER" id="PTHR30055">
    <property type="entry name" value="HTH-TYPE TRANSCRIPTIONAL REGULATOR RUTR"/>
    <property type="match status" value="1"/>
</dbReference>
<reference evidence="5" key="1">
    <citation type="journal article" date="2016" name="Genome Announc.">
        <title>Draft Genome Sequences of Five Rapidly Growing Mycobacterium Species, M. thermoresistibile, M. fortuitum subsp. acetamidolyticum, M. canariasense, M. brisbanense, and M. novocastrense.</title>
        <authorList>
            <person name="Katahira K."/>
            <person name="Ogura Y."/>
            <person name="Gotoh Y."/>
            <person name="Hayashi T."/>
        </authorList>
    </citation>
    <scope>NUCLEOTIDE SEQUENCE [LARGE SCALE GENOMIC DNA]</scope>
    <source>
        <strain evidence="5">JCM15298</strain>
    </source>
</reference>
<comment type="caution">
    <text evidence="4">The sequence shown here is derived from an EMBL/GenBank/DDBJ whole genome shotgun (WGS) entry which is preliminary data.</text>
</comment>
<accession>A0A100W7M0</accession>
<feature type="DNA-binding region" description="H-T-H motif" evidence="2">
    <location>
        <begin position="42"/>
        <end position="61"/>
    </location>
</feature>
<evidence type="ECO:0000313" key="5">
    <source>
        <dbReference type="Proteomes" id="UP000069443"/>
    </source>
</evidence>
<feature type="domain" description="HTH tetR-type" evidence="3">
    <location>
        <begin position="19"/>
        <end position="79"/>
    </location>
</feature>
<evidence type="ECO:0000256" key="2">
    <source>
        <dbReference type="PROSITE-ProRule" id="PRU00335"/>
    </source>
</evidence>
<evidence type="ECO:0000313" key="4">
    <source>
        <dbReference type="EMBL" id="GAS93232.1"/>
    </source>
</evidence>
<evidence type="ECO:0000256" key="1">
    <source>
        <dbReference type="ARBA" id="ARBA00023125"/>
    </source>
</evidence>
<evidence type="ECO:0000259" key="3">
    <source>
        <dbReference type="PROSITE" id="PS50977"/>
    </source>
</evidence>
<organism evidence="4 5">
    <name type="scientific">Mycolicibacterium canariasense</name>
    <name type="common">Mycobacterium canariasense</name>
    <dbReference type="NCBI Taxonomy" id="228230"/>
    <lineage>
        <taxon>Bacteria</taxon>
        <taxon>Bacillati</taxon>
        <taxon>Actinomycetota</taxon>
        <taxon>Actinomycetes</taxon>
        <taxon>Mycobacteriales</taxon>
        <taxon>Mycobacteriaceae</taxon>
        <taxon>Mycolicibacterium</taxon>
    </lineage>
</organism>
<proteinExistence type="predicted"/>
<dbReference type="STRING" id="228230.RMCC_0198"/>
<dbReference type="PANTHER" id="PTHR30055:SF235">
    <property type="entry name" value="TRANSCRIPTIONAL REGULATORY PROTEIN"/>
    <property type="match status" value="1"/>
</dbReference>
<protein>
    <submittedName>
        <fullName evidence="4">TetR family transcriptional regulator</fullName>
    </submittedName>
</protein>
<reference evidence="5" key="2">
    <citation type="submission" date="2016-02" db="EMBL/GenBank/DDBJ databases">
        <title>Draft genome sequence of five rapidly growing Mycobacterium species.</title>
        <authorList>
            <person name="Katahira K."/>
            <person name="Gotou Y."/>
            <person name="Iida K."/>
            <person name="Ogura Y."/>
            <person name="Hayashi T."/>
        </authorList>
    </citation>
    <scope>NUCLEOTIDE SEQUENCE [LARGE SCALE GENOMIC DNA]</scope>
    <source>
        <strain evidence="5">JCM15298</strain>
    </source>
</reference>
<dbReference type="InterPro" id="IPR001647">
    <property type="entry name" value="HTH_TetR"/>
</dbReference>
<dbReference type="InterPro" id="IPR009057">
    <property type="entry name" value="Homeodomain-like_sf"/>
</dbReference>
<dbReference type="Gene3D" id="1.10.357.10">
    <property type="entry name" value="Tetracycline Repressor, domain 2"/>
    <property type="match status" value="1"/>
</dbReference>